<comment type="function">
    <text evidence="3">Probable phosphatase.</text>
</comment>
<dbReference type="FunFam" id="3.40.50.1000:FF:000015">
    <property type="entry name" value="CTD small phosphatase-like protein 2"/>
    <property type="match status" value="1"/>
</dbReference>
<dbReference type="GO" id="GO:0004721">
    <property type="term" value="F:phosphoprotein phosphatase activity"/>
    <property type="evidence" value="ECO:0007669"/>
    <property type="project" value="UniProtKB-KW"/>
</dbReference>
<feature type="domain" description="FCP1 homology" evidence="5">
    <location>
        <begin position="99"/>
        <end position="258"/>
    </location>
</feature>
<dbReference type="PROSITE" id="PS50969">
    <property type="entry name" value="FCP1"/>
    <property type="match status" value="1"/>
</dbReference>
<evidence type="ECO:0000313" key="7">
    <source>
        <dbReference type="Proteomes" id="UP001162131"/>
    </source>
</evidence>
<proteinExistence type="inferred from homology"/>
<dbReference type="NCBIfam" id="TIGR02251">
    <property type="entry name" value="HIF-SF_euk"/>
    <property type="match status" value="1"/>
</dbReference>
<reference evidence="6" key="1">
    <citation type="submission" date="2021-09" db="EMBL/GenBank/DDBJ databases">
        <authorList>
            <consortium name="AG Swart"/>
            <person name="Singh M."/>
            <person name="Singh A."/>
            <person name="Seah K."/>
            <person name="Emmerich C."/>
        </authorList>
    </citation>
    <scope>NUCLEOTIDE SEQUENCE</scope>
    <source>
        <strain evidence="6">ATCC30299</strain>
    </source>
</reference>
<name>A0AAU9IDH2_9CILI</name>
<dbReference type="Gene3D" id="3.40.50.1000">
    <property type="entry name" value="HAD superfamily/HAD-like"/>
    <property type="match status" value="1"/>
</dbReference>
<dbReference type="InterPro" id="IPR036412">
    <property type="entry name" value="HAD-like_sf"/>
</dbReference>
<keyword evidence="1" id="KW-0378">Hydrolase</keyword>
<dbReference type="AlphaFoldDB" id="A0AAU9IDH2"/>
<dbReference type="Proteomes" id="UP001162131">
    <property type="component" value="Unassembled WGS sequence"/>
</dbReference>
<comment type="caution">
    <text evidence="6">The sequence shown here is derived from an EMBL/GenBank/DDBJ whole genome shotgun (WGS) entry which is preliminary data.</text>
</comment>
<evidence type="ECO:0000256" key="4">
    <source>
        <dbReference type="ARBA" id="ARBA00038355"/>
    </source>
</evidence>
<evidence type="ECO:0000256" key="3">
    <source>
        <dbReference type="ARBA" id="ARBA00037324"/>
    </source>
</evidence>
<organism evidence="6 7">
    <name type="scientific">Blepharisma stoltei</name>
    <dbReference type="NCBI Taxonomy" id="1481888"/>
    <lineage>
        <taxon>Eukaryota</taxon>
        <taxon>Sar</taxon>
        <taxon>Alveolata</taxon>
        <taxon>Ciliophora</taxon>
        <taxon>Postciliodesmatophora</taxon>
        <taxon>Heterotrichea</taxon>
        <taxon>Heterotrichida</taxon>
        <taxon>Blepharismidae</taxon>
        <taxon>Blepharisma</taxon>
    </lineage>
</organism>
<keyword evidence="7" id="KW-1185">Reference proteome</keyword>
<dbReference type="Pfam" id="PF03031">
    <property type="entry name" value="NIF"/>
    <property type="match status" value="1"/>
</dbReference>
<evidence type="ECO:0000256" key="1">
    <source>
        <dbReference type="ARBA" id="ARBA00022801"/>
    </source>
</evidence>
<dbReference type="GO" id="GO:0005634">
    <property type="term" value="C:nucleus"/>
    <property type="evidence" value="ECO:0007669"/>
    <property type="project" value="UniProtKB-ARBA"/>
</dbReference>
<dbReference type="InterPro" id="IPR023214">
    <property type="entry name" value="HAD_sf"/>
</dbReference>
<dbReference type="CDD" id="cd07521">
    <property type="entry name" value="HAD_FCP1-like"/>
    <property type="match status" value="1"/>
</dbReference>
<evidence type="ECO:0000313" key="6">
    <source>
        <dbReference type="EMBL" id="CAG9312212.1"/>
    </source>
</evidence>
<dbReference type="InterPro" id="IPR050365">
    <property type="entry name" value="TIM50"/>
</dbReference>
<dbReference type="InterPro" id="IPR004274">
    <property type="entry name" value="FCP1_dom"/>
</dbReference>
<accession>A0AAU9IDH2</accession>
<keyword evidence="2" id="KW-0904">Protein phosphatase</keyword>
<protein>
    <recommendedName>
        <fullName evidence="5">FCP1 homology domain-containing protein</fullName>
    </recommendedName>
</protein>
<evidence type="ECO:0000259" key="5">
    <source>
        <dbReference type="PROSITE" id="PS50969"/>
    </source>
</evidence>
<dbReference type="SUPFAM" id="SSF56784">
    <property type="entry name" value="HAD-like"/>
    <property type="match status" value="1"/>
</dbReference>
<evidence type="ECO:0000256" key="2">
    <source>
        <dbReference type="ARBA" id="ARBA00022912"/>
    </source>
</evidence>
<dbReference type="InterPro" id="IPR011948">
    <property type="entry name" value="Dullard_phosphatase"/>
</dbReference>
<gene>
    <name evidence="6" type="ORF">BSTOLATCC_MIC5456</name>
</gene>
<dbReference type="PANTHER" id="PTHR12210">
    <property type="entry name" value="DULLARD PROTEIN PHOSPHATASE"/>
    <property type="match status" value="1"/>
</dbReference>
<comment type="similarity">
    <text evidence="4">Belongs to the CTDSPL2 family.</text>
</comment>
<dbReference type="SMART" id="SM00577">
    <property type="entry name" value="CPDc"/>
    <property type="match status" value="1"/>
</dbReference>
<dbReference type="EMBL" id="CAJZBQ010000005">
    <property type="protein sequence ID" value="CAG9312212.1"/>
    <property type="molecule type" value="Genomic_DNA"/>
</dbReference>
<sequence>MEISPNGNLAQNISLLTNISKYRDSDEEIATEANGKTPRAVFSTPTLHNAKNIMPEEDSQTMDTETDQEEQLQDAFDFLSRLPPMPSAPRNKVLPIKTRSTSRLTLVLDLDETLVHSEAKPISNPDAVINLIFNGVACNVYTLFRPGMYEFLHSVSKKFEVVVFTASHKAYASQLLRKIDPDRKLIKHRLYRDSCYNLKGNYIKDLRVLGRDLSEVIIIDNSIQAFGYQLDNGIPIVSWFDDPNDCELFNVHALLIHLLSVPDVRPILRQTFKLSRFSAQ</sequence>